<gene>
    <name evidence="1" type="ORF">Patl1_33407</name>
</gene>
<protein>
    <submittedName>
        <fullName evidence="1">Uncharacterized protein</fullName>
    </submittedName>
</protein>
<sequence length="97" mass="10316">MGVDIVIFPFFWAWFSGLWCGEPQTETCGTRVFGDGGDSFKPLKVTFGGPAKHWADAIPIGNGGIGAMARDGVALETLQLNDFSNAAATTKCSPMEE</sequence>
<reference evidence="2" key="1">
    <citation type="journal article" date="2023" name="G3 (Bethesda)">
        <title>Genome assembly and association tests identify interacting loci associated with vigor, precocity, and sex in interspecific pistachio rootstocks.</title>
        <authorList>
            <person name="Palmer W."/>
            <person name="Jacygrad E."/>
            <person name="Sagayaradj S."/>
            <person name="Cavanaugh K."/>
            <person name="Han R."/>
            <person name="Bertier L."/>
            <person name="Beede B."/>
            <person name="Kafkas S."/>
            <person name="Golino D."/>
            <person name="Preece J."/>
            <person name="Michelmore R."/>
        </authorList>
    </citation>
    <scope>NUCLEOTIDE SEQUENCE [LARGE SCALE GENOMIC DNA]</scope>
</reference>
<evidence type="ECO:0000313" key="1">
    <source>
        <dbReference type="EMBL" id="KAJ0075094.1"/>
    </source>
</evidence>
<organism evidence="1 2">
    <name type="scientific">Pistacia atlantica</name>
    <dbReference type="NCBI Taxonomy" id="434234"/>
    <lineage>
        <taxon>Eukaryota</taxon>
        <taxon>Viridiplantae</taxon>
        <taxon>Streptophyta</taxon>
        <taxon>Embryophyta</taxon>
        <taxon>Tracheophyta</taxon>
        <taxon>Spermatophyta</taxon>
        <taxon>Magnoliopsida</taxon>
        <taxon>eudicotyledons</taxon>
        <taxon>Gunneridae</taxon>
        <taxon>Pentapetalae</taxon>
        <taxon>rosids</taxon>
        <taxon>malvids</taxon>
        <taxon>Sapindales</taxon>
        <taxon>Anacardiaceae</taxon>
        <taxon>Pistacia</taxon>
    </lineage>
</organism>
<comment type="caution">
    <text evidence="1">The sequence shown here is derived from an EMBL/GenBank/DDBJ whole genome shotgun (WGS) entry which is preliminary data.</text>
</comment>
<name>A0ACC0ZQQ2_9ROSI</name>
<dbReference type="Proteomes" id="UP001164250">
    <property type="component" value="Chromosome 15"/>
</dbReference>
<keyword evidence="2" id="KW-1185">Reference proteome</keyword>
<proteinExistence type="predicted"/>
<evidence type="ECO:0000313" key="2">
    <source>
        <dbReference type="Proteomes" id="UP001164250"/>
    </source>
</evidence>
<accession>A0ACC0ZQQ2</accession>
<dbReference type="EMBL" id="CM047910">
    <property type="protein sequence ID" value="KAJ0075094.1"/>
    <property type="molecule type" value="Genomic_DNA"/>
</dbReference>